<keyword evidence="3" id="KW-1185">Reference proteome</keyword>
<evidence type="ECO:0000313" key="2">
    <source>
        <dbReference type="EMBL" id="KAL2287542.1"/>
    </source>
</evidence>
<feature type="compositionally biased region" description="Low complexity" evidence="1">
    <location>
        <begin position="213"/>
        <end position="228"/>
    </location>
</feature>
<reference evidence="2 3" key="1">
    <citation type="submission" date="2024-03" db="EMBL/GenBank/DDBJ databases">
        <title>A high-quality draft genome sequence of Diaporthe vaccinii, a causative agent of upright dieback and viscid rot disease in cranberry plants.</title>
        <authorList>
            <person name="Sarrasin M."/>
            <person name="Lang B.F."/>
            <person name="Burger G."/>
        </authorList>
    </citation>
    <scope>NUCLEOTIDE SEQUENCE [LARGE SCALE GENOMIC DNA]</scope>
    <source>
        <strain evidence="2 3">IS7</strain>
    </source>
</reference>
<feature type="region of interest" description="Disordered" evidence="1">
    <location>
        <begin position="170"/>
        <end position="297"/>
    </location>
</feature>
<organism evidence="2 3">
    <name type="scientific">Diaporthe vaccinii</name>
    <dbReference type="NCBI Taxonomy" id="105482"/>
    <lineage>
        <taxon>Eukaryota</taxon>
        <taxon>Fungi</taxon>
        <taxon>Dikarya</taxon>
        <taxon>Ascomycota</taxon>
        <taxon>Pezizomycotina</taxon>
        <taxon>Sordariomycetes</taxon>
        <taxon>Sordariomycetidae</taxon>
        <taxon>Diaporthales</taxon>
        <taxon>Diaporthaceae</taxon>
        <taxon>Diaporthe</taxon>
        <taxon>Diaporthe eres species complex</taxon>
    </lineage>
</organism>
<name>A0ABR4EYL7_9PEZI</name>
<accession>A0ABR4EYL7</accession>
<dbReference type="Proteomes" id="UP001600888">
    <property type="component" value="Unassembled WGS sequence"/>
</dbReference>
<dbReference type="EMBL" id="JBAWTH010000019">
    <property type="protein sequence ID" value="KAL2287542.1"/>
    <property type="molecule type" value="Genomic_DNA"/>
</dbReference>
<proteinExistence type="predicted"/>
<sequence>MVQTANSTQASSLIKTRPDLEIFLRPFVCRKGTQRHCDHLGKLQPLKCNPRERKIECYEVALFLEAAFSEPTTHGYWEIDGTSSEGLTWTPIFCCETFELLVQCPPGKRVTLGNLDLVVILETCLEDANGDVFIRKLTSTSKCWPTGHVDFRWMLRGTLAQVAPALKSSVSPAVQRRGSVKQLPSPVKRPQLAQSQEMGRADTIQQMPPPAGTPSRITTTSHTTPSRIQRWKSLSKRSPPLGGICASETSPSQEQRRNSLRERASSLFQPKRQSHGSTSSVSTSSSWYSWSSNTKTS</sequence>
<evidence type="ECO:0000313" key="3">
    <source>
        <dbReference type="Proteomes" id="UP001600888"/>
    </source>
</evidence>
<protein>
    <submittedName>
        <fullName evidence="2">Uncharacterized protein</fullName>
    </submittedName>
</protein>
<feature type="compositionally biased region" description="Low complexity" evidence="1">
    <location>
        <begin position="275"/>
        <end position="297"/>
    </location>
</feature>
<feature type="compositionally biased region" description="Basic and acidic residues" evidence="1">
    <location>
        <begin position="254"/>
        <end position="264"/>
    </location>
</feature>
<comment type="caution">
    <text evidence="2">The sequence shown here is derived from an EMBL/GenBank/DDBJ whole genome shotgun (WGS) entry which is preliminary data.</text>
</comment>
<gene>
    <name evidence="2" type="ORF">FJTKL_04973</name>
</gene>
<evidence type="ECO:0000256" key="1">
    <source>
        <dbReference type="SAM" id="MobiDB-lite"/>
    </source>
</evidence>